<accession>A0A4Q0U843</accession>
<proteinExistence type="predicted"/>
<gene>
    <name evidence="2" type="ORF">K8V47_07845</name>
</gene>
<dbReference type="Proteomes" id="UP000711407">
    <property type="component" value="Unassembled WGS sequence"/>
</dbReference>
<reference evidence="2" key="2">
    <citation type="submission" date="2021-09" db="EMBL/GenBank/DDBJ databases">
        <authorList>
            <person name="Gilroy R."/>
        </authorList>
    </citation>
    <scope>NUCLEOTIDE SEQUENCE</scope>
    <source>
        <strain evidence="2">4100</strain>
    </source>
</reference>
<evidence type="ECO:0000256" key="1">
    <source>
        <dbReference type="SAM" id="MobiDB-lite"/>
    </source>
</evidence>
<sequence>MDSQLLHYLDLLAEGRADEAEPSLLQELRRRYPYFSKPDSDLVTSLNPAGLTPDELNSLKASIMMTTGNPDAVSSALGLKSDADFYSESQPSREKMTTESTIDSFLERYGNPADNDKEMALLEKLIFNPVAPDYTASLEALQPAVAQTTAPQTAPGISSRQDQLIDAFIAKNADDISTSADDSSKPMPIASISSDKTPATPTPAPMTSHTAMPSTEPGNEARQHALLTESLAKIYIKKGRYAKAFEIIHSLSLNYPEKSCYFADQLRFLHKLMLIQELQQKDKK</sequence>
<dbReference type="AlphaFoldDB" id="A0A4Q0U843"/>
<name>A0A4Q0U843_9BACT</name>
<evidence type="ECO:0000313" key="2">
    <source>
        <dbReference type="EMBL" id="HJE39648.1"/>
    </source>
</evidence>
<evidence type="ECO:0000313" key="3">
    <source>
        <dbReference type="Proteomes" id="UP000711407"/>
    </source>
</evidence>
<protein>
    <submittedName>
        <fullName evidence="2">Uncharacterized protein</fullName>
    </submittedName>
</protein>
<comment type="caution">
    <text evidence="2">The sequence shown here is derived from an EMBL/GenBank/DDBJ whole genome shotgun (WGS) entry which is preliminary data.</text>
</comment>
<reference evidence="2" key="1">
    <citation type="journal article" date="2021" name="PeerJ">
        <title>Extensive microbial diversity within the chicken gut microbiome revealed by metagenomics and culture.</title>
        <authorList>
            <person name="Gilroy R."/>
            <person name="Ravi A."/>
            <person name="Getino M."/>
            <person name="Pursley I."/>
            <person name="Horton D.L."/>
            <person name="Alikhan N.F."/>
            <person name="Baker D."/>
            <person name="Gharbi K."/>
            <person name="Hall N."/>
            <person name="Watson M."/>
            <person name="Adriaenssens E.M."/>
            <person name="Foster-Nyarko E."/>
            <person name="Jarju S."/>
            <person name="Secka A."/>
            <person name="Antonio M."/>
            <person name="Oren A."/>
            <person name="Chaudhuri R.R."/>
            <person name="La Ragione R."/>
            <person name="Hildebrand F."/>
            <person name="Pallen M.J."/>
        </authorList>
    </citation>
    <scope>NUCLEOTIDE SEQUENCE</scope>
    <source>
        <strain evidence="2">4100</strain>
    </source>
</reference>
<organism evidence="2 3">
    <name type="scientific">Candidatus Amulumruptor caecigallinarius</name>
    <dbReference type="NCBI Taxonomy" id="2109911"/>
    <lineage>
        <taxon>Bacteria</taxon>
        <taxon>Pseudomonadati</taxon>
        <taxon>Bacteroidota</taxon>
        <taxon>Bacteroidia</taxon>
        <taxon>Bacteroidales</taxon>
        <taxon>Muribaculaceae</taxon>
        <taxon>Candidatus Amulumruptor</taxon>
    </lineage>
</organism>
<feature type="region of interest" description="Disordered" evidence="1">
    <location>
        <begin position="176"/>
        <end position="221"/>
    </location>
</feature>
<dbReference type="EMBL" id="DYXT01000040">
    <property type="protein sequence ID" value="HJE39648.1"/>
    <property type="molecule type" value="Genomic_DNA"/>
</dbReference>